<comment type="caution">
    <text evidence="1">The sequence shown here is derived from an EMBL/GenBank/DDBJ whole genome shotgun (WGS) entry which is preliminary data.</text>
</comment>
<evidence type="ECO:0000313" key="1">
    <source>
        <dbReference type="EMBL" id="PVM90093.1"/>
    </source>
</evidence>
<gene>
    <name evidence="1" type="ORF">DDF67_10825</name>
</gene>
<dbReference type="EMBL" id="QDKQ01000037">
    <property type="protein sequence ID" value="PVM90093.1"/>
    <property type="molecule type" value="Genomic_DNA"/>
</dbReference>
<dbReference type="InterPro" id="IPR046297">
    <property type="entry name" value="DUF6334"/>
</dbReference>
<dbReference type="AlphaFoldDB" id="A0A2T9K2R7"/>
<sequence>MNSDELPRAQGIMRFDFDRYDDLQGQSTCRIMAKIEADDPRPTWWEMVVMGETLGLHITVNRDTDELIVALTNVAEPGGGQWIDIEQLADCIGGKIGWCWSALNSQGYWDLFVLSFEGSVIPSVAFLGMASEVRVMRMTLIEQPSATEVFEP</sequence>
<keyword evidence="2" id="KW-1185">Reference proteome</keyword>
<reference evidence="1 2" key="1">
    <citation type="submission" date="2018-04" db="EMBL/GenBank/DDBJ databases">
        <title>The genome sequence of Caulobacter sp. 744.</title>
        <authorList>
            <person name="Gao J."/>
            <person name="Sun J."/>
        </authorList>
    </citation>
    <scope>NUCLEOTIDE SEQUENCE [LARGE SCALE GENOMIC DNA]</scope>
    <source>
        <strain evidence="1 2">774</strain>
    </source>
</reference>
<evidence type="ECO:0000313" key="2">
    <source>
        <dbReference type="Proteomes" id="UP000245073"/>
    </source>
</evidence>
<dbReference type="Pfam" id="PF19860">
    <property type="entry name" value="DUF6334"/>
    <property type="match status" value="1"/>
</dbReference>
<organism evidence="1 2">
    <name type="scientific">Caulobacter endophyticus</name>
    <dbReference type="NCBI Taxonomy" id="2172652"/>
    <lineage>
        <taxon>Bacteria</taxon>
        <taxon>Pseudomonadati</taxon>
        <taxon>Pseudomonadota</taxon>
        <taxon>Alphaproteobacteria</taxon>
        <taxon>Caulobacterales</taxon>
        <taxon>Caulobacteraceae</taxon>
        <taxon>Caulobacter</taxon>
    </lineage>
</organism>
<dbReference type="OrthoDB" id="7186835at2"/>
<name>A0A2T9K2R7_9CAUL</name>
<dbReference type="Proteomes" id="UP000245073">
    <property type="component" value="Unassembled WGS sequence"/>
</dbReference>
<proteinExistence type="predicted"/>
<protein>
    <submittedName>
        <fullName evidence="1">Uncharacterized protein</fullName>
    </submittedName>
</protein>
<accession>A0A2T9K2R7</accession>
<dbReference type="RefSeq" id="WP_109100907.1">
    <property type="nucleotide sequence ID" value="NZ_QDKQ01000037.1"/>
</dbReference>